<gene>
    <name evidence="3" type="ORF">ILEXP_LOCUS1647</name>
</gene>
<dbReference type="Proteomes" id="UP001642360">
    <property type="component" value="Unassembled WGS sequence"/>
</dbReference>
<reference evidence="3 4" key="1">
    <citation type="submission" date="2024-02" db="EMBL/GenBank/DDBJ databases">
        <authorList>
            <person name="Vignale AGUSTIN F."/>
            <person name="Sosa J E."/>
            <person name="Modenutti C."/>
        </authorList>
    </citation>
    <scope>NUCLEOTIDE SEQUENCE [LARGE SCALE GENOMIC DNA]</scope>
</reference>
<evidence type="ECO:0000256" key="1">
    <source>
        <dbReference type="SAM" id="MobiDB-lite"/>
    </source>
</evidence>
<comment type="caution">
    <text evidence="3">The sequence shown here is derived from an EMBL/GenBank/DDBJ whole genome shotgun (WGS) entry which is preliminary data.</text>
</comment>
<organism evidence="3 4">
    <name type="scientific">Ilex paraguariensis</name>
    <name type="common">yerba mate</name>
    <dbReference type="NCBI Taxonomy" id="185542"/>
    <lineage>
        <taxon>Eukaryota</taxon>
        <taxon>Viridiplantae</taxon>
        <taxon>Streptophyta</taxon>
        <taxon>Embryophyta</taxon>
        <taxon>Tracheophyta</taxon>
        <taxon>Spermatophyta</taxon>
        <taxon>Magnoliopsida</taxon>
        <taxon>eudicotyledons</taxon>
        <taxon>Gunneridae</taxon>
        <taxon>Pentapetalae</taxon>
        <taxon>asterids</taxon>
        <taxon>campanulids</taxon>
        <taxon>Aquifoliales</taxon>
        <taxon>Aquifoliaceae</taxon>
        <taxon>Ilex</taxon>
    </lineage>
</organism>
<dbReference type="EMBL" id="CAUOFW020000558">
    <property type="protein sequence ID" value="CAK9134714.1"/>
    <property type="molecule type" value="Genomic_DNA"/>
</dbReference>
<feature type="region of interest" description="Disordered" evidence="1">
    <location>
        <begin position="361"/>
        <end position="389"/>
    </location>
</feature>
<dbReference type="PANTHER" id="PTHR31476">
    <property type="entry name" value="PROTEIN WHAT'S THIS FACTOR 1 HOMOLOG, CHLOROPLASTIC"/>
    <property type="match status" value="1"/>
</dbReference>
<proteinExistence type="predicted"/>
<feature type="compositionally biased region" description="Basic and acidic residues" evidence="1">
    <location>
        <begin position="362"/>
        <end position="372"/>
    </location>
</feature>
<dbReference type="InterPro" id="IPR045040">
    <property type="entry name" value="PORR_fam"/>
</dbReference>
<evidence type="ECO:0000313" key="3">
    <source>
        <dbReference type="EMBL" id="CAK9134714.1"/>
    </source>
</evidence>
<protein>
    <recommendedName>
        <fullName evidence="2">PORR domain-containing protein</fullName>
    </recommendedName>
</protein>
<dbReference type="PANTHER" id="PTHR31476:SF5">
    <property type="entry name" value="UBIQUITIN CARBOXYL-TERMINAL HYDROLASE FAMILY PROTEIN"/>
    <property type="match status" value="1"/>
</dbReference>
<dbReference type="Pfam" id="PF11955">
    <property type="entry name" value="PORR"/>
    <property type="match status" value="1"/>
</dbReference>
<dbReference type="InterPro" id="IPR021099">
    <property type="entry name" value="PORR_domain"/>
</dbReference>
<dbReference type="AlphaFoldDB" id="A0ABC8QPT2"/>
<name>A0ABC8QPT2_9AQUA</name>
<keyword evidence="4" id="KW-1185">Reference proteome</keyword>
<sequence length="405" mass="47636">MSRSSPLFSLRSRRSFSLWSMKKEADLEAALSRNRRWIVNNQIKNIILRCPNHVASVNFLQKKFKTLDLQGKALNWLKKYPCCFEVYLENDVYFFRLTKRMMFLVDEEESLKDMQESVFVERLAKLLMMSSNQRLNVLKINELKRNLGFPDDYLLRIVPKYSEMFRIVNHTGRRSSMEIELISWNSDLAVSALEKIARKQGTEPSFSCSLPLTWLKSWERFRDFNATPYISPYLDSRGLVEGSKEMEKRTVGLVHELLSLTLWKKASILKLGHFSREFCLPEKLNVLLLKHPGIFYVSNKYQIYTVLLREGYNGLELFDKDPLVVVKEKFGELMQEGLHEYNRRHCLLNLEKNRKKGMILVESKKRKDRSTETSDQDDQEGDLGGILDPEERKRFYKVLFDDSAP</sequence>
<evidence type="ECO:0000313" key="4">
    <source>
        <dbReference type="Proteomes" id="UP001642360"/>
    </source>
</evidence>
<evidence type="ECO:0000259" key="2">
    <source>
        <dbReference type="Pfam" id="PF11955"/>
    </source>
</evidence>
<feature type="domain" description="PORR" evidence="2">
    <location>
        <begin position="22"/>
        <end position="338"/>
    </location>
</feature>
<accession>A0ABC8QPT2</accession>